<name>A0A8S3GDP3_9BILA</name>
<accession>A0A8S3GDP3</accession>
<evidence type="ECO:0000313" key="1">
    <source>
        <dbReference type="EMBL" id="CAF5161075.1"/>
    </source>
</evidence>
<reference evidence="1" key="1">
    <citation type="submission" date="2021-02" db="EMBL/GenBank/DDBJ databases">
        <authorList>
            <person name="Nowell W R."/>
        </authorList>
    </citation>
    <scope>NUCLEOTIDE SEQUENCE</scope>
</reference>
<organism evidence="1 2">
    <name type="scientific">Rotaria magnacalcarata</name>
    <dbReference type="NCBI Taxonomy" id="392030"/>
    <lineage>
        <taxon>Eukaryota</taxon>
        <taxon>Metazoa</taxon>
        <taxon>Spiralia</taxon>
        <taxon>Gnathifera</taxon>
        <taxon>Rotifera</taxon>
        <taxon>Eurotatoria</taxon>
        <taxon>Bdelloidea</taxon>
        <taxon>Philodinida</taxon>
        <taxon>Philodinidae</taxon>
        <taxon>Rotaria</taxon>
    </lineage>
</organism>
<dbReference type="Proteomes" id="UP000681967">
    <property type="component" value="Unassembled WGS sequence"/>
</dbReference>
<dbReference type="AlphaFoldDB" id="A0A8S3GDP3"/>
<proteinExistence type="predicted"/>
<feature type="non-terminal residue" evidence="1">
    <location>
        <position position="119"/>
    </location>
</feature>
<evidence type="ECO:0000313" key="2">
    <source>
        <dbReference type="Proteomes" id="UP000681967"/>
    </source>
</evidence>
<sequence length="119" mass="14072">MTFWHRTWIVYGSGSILLEFYDSSNYKIGNEYMKFFSRNLTWTYVRIKRPIHSYAISAKSVIQMYNSVGAVLMTNISIEQVDVWKNATFFVSLRQDGTIFIQWSLENHNNSVASYDIYR</sequence>
<dbReference type="EMBL" id="CAJOBH010266117">
    <property type="protein sequence ID" value="CAF5161075.1"/>
    <property type="molecule type" value="Genomic_DNA"/>
</dbReference>
<comment type="caution">
    <text evidence="1">The sequence shown here is derived from an EMBL/GenBank/DDBJ whole genome shotgun (WGS) entry which is preliminary data.</text>
</comment>
<protein>
    <submittedName>
        <fullName evidence="1">Uncharacterized protein</fullName>
    </submittedName>
</protein>
<gene>
    <name evidence="1" type="ORF">BYL167_LOCUS74587</name>
</gene>